<dbReference type="Pfam" id="PF00501">
    <property type="entry name" value="AMP-binding"/>
    <property type="match status" value="1"/>
</dbReference>
<accession>A0A0F9BGF8</accession>
<gene>
    <name evidence="4" type="ORF">LCGC14_2530880</name>
</gene>
<feature type="non-terminal residue" evidence="4">
    <location>
        <position position="1"/>
    </location>
</feature>
<dbReference type="InterPro" id="IPR000873">
    <property type="entry name" value="AMP-dep_synth/lig_dom"/>
</dbReference>
<dbReference type="GO" id="GO:0003924">
    <property type="term" value="F:GTPase activity"/>
    <property type="evidence" value="ECO:0007669"/>
    <property type="project" value="InterPro"/>
</dbReference>
<dbReference type="GO" id="GO:0005525">
    <property type="term" value="F:GTP binding"/>
    <property type="evidence" value="ECO:0007669"/>
    <property type="project" value="InterPro"/>
</dbReference>
<sequence>GQMMERPLLVSSILTHAALVHGKQEIVSCDAAGAIHRYTYQDARNRVARLAHALVGLGVQPGDRVATLAWNGYRHFELYYAISGIGAVCHTVNPRLFREQLVHIFNHAADRFLFVDPAIVPLVEDLSADLGTVEGGVAMAGAAQIVFVDTPGLFRPRRRLDRAMVAAAWSGAADADLVVLLVEAHRGVTEGVEAIIETLKDRATNVPVALAINKIDRVEAQVLLGLSKRLNDMFDFAETFMISAEKGHGVEDLRNFLAGALPEGPWLYPEDQIADLPMRMIAAEMTREKLTLRLHQELPYQLTVETESWQERDDGTVRIDQLIYVIRDGHKGIVLGKGGETIKGVSQSARQEMEEFLGRKVHLFLQVKVRPNWLDEAERYSEMGLDFRDGN</sequence>
<dbReference type="PANTHER" id="PTHR42698">
    <property type="entry name" value="GTPASE ERA"/>
    <property type="match status" value="1"/>
</dbReference>
<dbReference type="SUPFAM" id="SSF56801">
    <property type="entry name" value="Acetyl-CoA synthetase-like"/>
    <property type="match status" value="1"/>
</dbReference>
<evidence type="ECO:0000259" key="2">
    <source>
        <dbReference type="PROSITE" id="PS50823"/>
    </source>
</evidence>
<organism evidence="4">
    <name type="scientific">marine sediment metagenome</name>
    <dbReference type="NCBI Taxonomy" id="412755"/>
    <lineage>
        <taxon>unclassified sequences</taxon>
        <taxon>metagenomes</taxon>
        <taxon>ecological metagenomes</taxon>
    </lineage>
</organism>
<dbReference type="CDD" id="cd22534">
    <property type="entry name" value="KH-II_Era"/>
    <property type="match status" value="1"/>
</dbReference>
<evidence type="ECO:0000256" key="1">
    <source>
        <dbReference type="ARBA" id="ARBA00022884"/>
    </source>
</evidence>
<dbReference type="SUPFAM" id="SSF52540">
    <property type="entry name" value="P-loop containing nucleoside triphosphate hydrolases"/>
    <property type="match status" value="1"/>
</dbReference>
<dbReference type="Pfam" id="PF07650">
    <property type="entry name" value="KH_2"/>
    <property type="match status" value="1"/>
</dbReference>
<proteinExistence type="inferred from homology"/>
<dbReference type="GO" id="GO:0019843">
    <property type="term" value="F:rRNA binding"/>
    <property type="evidence" value="ECO:0007669"/>
    <property type="project" value="TreeGrafter"/>
</dbReference>
<comment type="caution">
    <text evidence="4">The sequence shown here is derived from an EMBL/GenBank/DDBJ whole genome shotgun (WGS) entry which is preliminary data.</text>
</comment>
<dbReference type="SUPFAM" id="SSF54814">
    <property type="entry name" value="Prokaryotic type KH domain (KH-domain type II)"/>
    <property type="match status" value="1"/>
</dbReference>
<dbReference type="PROSITE" id="PS50823">
    <property type="entry name" value="KH_TYPE_2"/>
    <property type="match status" value="1"/>
</dbReference>
<feature type="domain" description="Era-type G" evidence="3">
    <location>
        <begin position="136"/>
        <end position="263"/>
    </location>
</feature>
<dbReference type="EMBL" id="LAZR01041067">
    <property type="protein sequence ID" value="KKL12927.1"/>
    <property type="molecule type" value="Genomic_DNA"/>
</dbReference>
<protein>
    <recommendedName>
        <fullName evidence="5">KH type-2 domain-containing protein</fullName>
    </recommendedName>
</protein>
<dbReference type="AlphaFoldDB" id="A0A0F9BGF8"/>
<dbReference type="Gene3D" id="3.30.300.20">
    <property type="match status" value="1"/>
</dbReference>
<dbReference type="InterPro" id="IPR004044">
    <property type="entry name" value="KH_dom_type_2"/>
</dbReference>
<dbReference type="GO" id="GO:0005829">
    <property type="term" value="C:cytosol"/>
    <property type="evidence" value="ECO:0007669"/>
    <property type="project" value="TreeGrafter"/>
</dbReference>
<dbReference type="NCBIfam" id="NF000908">
    <property type="entry name" value="PRK00089.1"/>
    <property type="match status" value="1"/>
</dbReference>
<feature type="domain" description="KH type-2" evidence="2">
    <location>
        <begin position="294"/>
        <end position="371"/>
    </location>
</feature>
<dbReference type="Pfam" id="PF00009">
    <property type="entry name" value="GTP_EFTU"/>
    <property type="match status" value="1"/>
</dbReference>
<dbReference type="PANTHER" id="PTHR42698:SF1">
    <property type="entry name" value="GTPASE ERA, MITOCHONDRIAL"/>
    <property type="match status" value="1"/>
</dbReference>
<evidence type="ECO:0008006" key="5">
    <source>
        <dbReference type="Google" id="ProtNLM"/>
    </source>
</evidence>
<dbReference type="NCBIfam" id="TIGR00436">
    <property type="entry name" value="era"/>
    <property type="match status" value="1"/>
</dbReference>
<evidence type="ECO:0000313" key="4">
    <source>
        <dbReference type="EMBL" id="KKL12927.1"/>
    </source>
</evidence>
<dbReference type="HAMAP" id="MF_00367">
    <property type="entry name" value="GTPase_Era"/>
    <property type="match status" value="1"/>
</dbReference>
<reference evidence="4" key="1">
    <citation type="journal article" date="2015" name="Nature">
        <title>Complex archaea that bridge the gap between prokaryotes and eukaryotes.</title>
        <authorList>
            <person name="Spang A."/>
            <person name="Saw J.H."/>
            <person name="Jorgensen S.L."/>
            <person name="Zaremba-Niedzwiedzka K."/>
            <person name="Martijn J."/>
            <person name="Lind A.E."/>
            <person name="van Eijk R."/>
            <person name="Schleper C."/>
            <person name="Guy L."/>
            <person name="Ettema T.J."/>
        </authorList>
    </citation>
    <scope>NUCLEOTIDE SEQUENCE</scope>
</reference>
<dbReference type="InterPro" id="IPR027417">
    <property type="entry name" value="P-loop_NTPase"/>
</dbReference>
<name>A0A0F9BGF8_9ZZZZ</name>
<keyword evidence="1" id="KW-0694">RNA-binding</keyword>
<evidence type="ECO:0000259" key="3">
    <source>
        <dbReference type="PROSITE" id="PS51713"/>
    </source>
</evidence>
<dbReference type="InterPro" id="IPR042099">
    <property type="entry name" value="ANL_N_sf"/>
</dbReference>
<dbReference type="InterPro" id="IPR000795">
    <property type="entry name" value="T_Tr_GTP-bd_dom"/>
</dbReference>
<dbReference type="InterPro" id="IPR009019">
    <property type="entry name" value="KH_sf_prok-type"/>
</dbReference>
<dbReference type="GO" id="GO:0043024">
    <property type="term" value="F:ribosomal small subunit binding"/>
    <property type="evidence" value="ECO:0007669"/>
    <property type="project" value="TreeGrafter"/>
</dbReference>
<dbReference type="GO" id="GO:0000028">
    <property type="term" value="P:ribosomal small subunit assembly"/>
    <property type="evidence" value="ECO:0007669"/>
    <property type="project" value="TreeGrafter"/>
</dbReference>
<dbReference type="InterPro" id="IPR030388">
    <property type="entry name" value="G_ERA_dom"/>
</dbReference>
<dbReference type="InterPro" id="IPR015946">
    <property type="entry name" value="KH_dom-like_a/b"/>
</dbReference>
<dbReference type="InterPro" id="IPR005662">
    <property type="entry name" value="GTPase_Era-like"/>
</dbReference>
<dbReference type="PROSITE" id="PS51713">
    <property type="entry name" value="G_ERA"/>
    <property type="match status" value="1"/>
</dbReference>
<dbReference type="Gene3D" id="3.40.50.12780">
    <property type="entry name" value="N-terminal domain of ligase-like"/>
    <property type="match status" value="1"/>
</dbReference>